<dbReference type="EC" id="2.1.1.-" evidence="1"/>
<keyword evidence="1" id="KW-0808">Transferase</keyword>
<name>A0ABZ0W3P4_9BACT</name>
<dbReference type="RefSeq" id="WP_114792367.1">
    <property type="nucleotide sequence ID" value="NZ_CP139960.1"/>
</dbReference>
<dbReference type="SUPFAM" id="SSF53335">
    <property type="entry name" value="S-adenosyl-L-methionine-dependent methyltransferases"/>
    <property type="match status" value="1"/>
</dbReference>
<keyword evidence="2" id="KW-1185">Reference proteome</keyword>
<dbReference type="Proteomes" id="UP001325680">
    <property type="component" value="Chromosome"/>
</dbReference>
<dbReference type="GO" id="GO:0008168">
    <property type="term" value="F:methyltransferase activity"/>
    <property type="evidence" value="ECO:0007669"/>
    <property type="project" value="UniProtKB-KW"/>
</dbReference>
<reference evidence="1 2" key="1">
    <citation type="submission" date="2023-12" db="EMBL/GenBank/DDBJ databases">
        <title>Genome sequencing and assembly of bacterial species from a model synthetic community.</title>
        <authorList>
            <person name="Hogle S.L."/>
        </authorList>
    </citation>
    <scope>NUCLEOTIDE SEQUENCE [LARGE SCALE GENOMIC DNA]</scope>
    <source>
        <strain evidence="1 2">HAMBI_3031</strain>
    </source>
</reference>
<dbReference type="CDD" id="cd02440">
    <property type="entry name" value="AdoMet_MTases"/>
    <property type="match status" value="1"/>
</dbReference>
<gene>
    <name evidence="1" type="ORF">U0035_16855</name>
</gene>
<dbReference type="InterPro" id="IPR029063">
    <property type="entry name" value="SAM-dependent_MTases_sf"/>
</dbReference>
<evidence type="ECO:0000313" key="1">
    <source>
        <dbReference type="EMBL" id="WQD37339.1"/>
    </source>
</evidence>
<dbReference type="Pfam" id="PF13489">
    <property type="entry name" value="Methyltransf_23"/>
    <property type="match status" value="1"/>
</dbReference>
<dbReference type="GO" id="GO:0032259">
    <property type="term" value="P:methylation"/>
    <property type="evidence" value="ECO:0007669"/>
    <property type="project" value="UniProtKB-KW"/>
</dbReference>
<dbReference type="PANTHER" id="PTHR43861">
    <property type="entry name" value="TRANS-ACONITATE 2-METHYLTRANSFERASE-RELATED"/>
    <property type="match status" value="1"/>
</dbReference>
<dbReference type="EMBL" id="CP139960">
    <property type="protein sequence ID" value="WQD37339.1"/>
    <property type="molecule type" value="Genomic_DNA"/>
</dbReference>
<keyword evidence="1" id="KW-0489">Methyltransferase</keyword>
<protein>
    <submittedName>
        <fullName evidence="1">Class I SAM-dependent methyltransferase</fullName>
        <ecNumber evidence="1">2.1.1.-</ecNumber>
    </submittedName>
</protein>
<proteinExistence type="predicted"/>
<organism evidence="1 2">
    <name type="scientific">Niabella yanshanensis</name>
    <dbReference type="NCBI Taxonomy" id="577386"/>
    <lineage>
        <taxon>Bacteria</taxon>
        <taxon>Pseudomonadati</taxon>
        <taxon>Bacteroidota</taxon>
        <taxon>Chitinophagia</taxon>
        <taxon>Chitinophagales</taxon>
        <taxon>Chitinophagaceae</taxon>
        <taxon>Niabella</taxon>
    </lineage>
</organism>
<dbReference type="Gene3D" id="3.40.50.150">
    <property type="entry name" value="Vaccinia Virus protein VP39"/>
    <property type="match status" value="1"/>
</dbReference>
<evidence type="ECO:0000313" key="2">
    <source>
        <dbReference type="Proteomes" id="UP001325680"/>
    </source>
</evidence>
<accession>A0ABZ0W3P4</accession>
<sequence>MKCGICFNTSDNKKIVLKEMMYGLKDEFDYFECTSCGCIQIAEVPSDLGKYYPTDYYSYTVAEVPLKKSRIRSVHFDYYAFNKNRLLGGLLALKFKPSGFYTWLKELYLHNRNESVLDIGCGNGQLLKRMYRLGFNNLTGIDPFLEKDLIYNNSLKLLKRDIFQTDSTYDVIMMHHSLEHMDRQDAVIQKAATLLKEGGRILIRIPIVSKPLMVKYGGNVVSLDAPRHLFIHSLKSITGIIEKNNLSIYKTVFDAEAFSIMGSEQYSKGISNVNDERSYFQNPAGSIFTPSDIERFENEIKTLNQKGESDSVALYIRK</sequence>